<accession>R4YTU3</accession>
<evidence type="ECO:0000256" key="6">
    <source>
        <dbReference type="ARBA" id="ARBA00022692"/>
    </source>
</evidence>
<evidence type="ECO:0000256" key="10">
    <source>
        <dbReference type="PIRNR" id="PIRNR006291"/>
    </source>
</evidence>
<evidence type="ECO:0000256" key="9">
    <source>
        <dbReference type="ARBA" id="ARBA00023136"/>
    </source>
</evidence>
<dbReference type="Pfam" id="PF04612">
    <property type="entry name" value="T2SSM"/>
    <property type="match status" value="1"/>
</dbReference>
<dbReference type="OrthoDB" id="6120808at2"/>
<keyword evidence="4 10" id="KW-1003">Cell membrane</keyword>
<evidence type="ECO:0000256" key="4">
    <source>
        <dbReference type="ARBA" id="ARBA00022475"/>
    </source>
</evidence>
<keyword evidence="8 11" id="KW-1133">Transmembrane helix</keyword>
<dbReference type="KEGG" id="oai:OLEAN_C19080"/>
<dbReference type="SUPFAM" id="SSF103054">
    <property type="entry name" value="General secretion pathway protein M, EpsM"/>
    <property type="match status" value="1"/>
</dbReference>
<proteinExistence type="inferred from homology"/>
<dbReference type="Gene3D" id="3.30.1360.100">
    <property type="entry name" value="General secretion pathway protein M, EpsM"/>
    <property type="match status" value="1"/>
</dbReference>
<evidence type="ECO:0000256" key="8">
    <source>
        <dbReference type="ARBA" id="ARBA00022989"/>
    </source>
</evidence>
<keyword evidence="7 10" id="KW-0653">Protein transport</keyword>
<evidence type="ECO:0000313" key="12">
    <source>
        <dbReference type="EMBL" id="CCK76084.1"/>
    </source>
</evidence>
<dbReference type="STRING" id="698738.OLEAN_C19080"/>
<evidence type="ECO:0000256" key="7">
    <source>
        <dbReference type="ARBA" id="ARBA00022927"/>
    </source>
</evidence>
<comment type="function">
    <text evidence="10">Inner membrane component of the type II secretion system required for the energy-dependent secretion of extracellular factors such as proteases and toxins from the periplasm.</text>
</comment>
<organism evidence="12 13">
    <name type="scientific">Oleispira antarctica RB-8</name>
    <dbReference type="NCBI Taxonomy" id="698738"/>
    <lineage>
        <taxon>Bacteria</taxon>
        <taxon>Pseudomonadati</taxon>
        <taxon>Pseudomonadota</taxon>
        <taxon>Gammaproteobacteria</taxon>
        <taxon>Oceanospirillales</taxon>
        <taxon>Oceanospirillaceae</taxon>
        <taxon>Oleispira</taxon>
    </lineage>
</organism>
<keyword evidence="6 11" id="KW-0812">Transmembrane</keyword>
<name>R4YTU3_OLEAN</name>
<dbReference type="InterPro" id="IPR007690">
    <property type="entry name" value="T2SS_GspM"/>
</dbReference>
<sequence length="178" mass="20168">MKKLQQQVIVGWHDSRQKLKKLPPVVSFNLWYGSQSGRDQKIVKAISAFIALCLVIVLFVQPFLAKQTLYQAKLDKSLATYELLASNAHKFQGQVSSEQSNGPILAVVTQQAKQSNINLKRFEPDGDGLRIWVEDAIFDDAIRWLEELNQKHGIQIKQINVERSAVPGRVDLRGTLFK</sequence>
<keyword evidence="9 10" id="KW-0472">Membrane</keyword>
<comment type="subcellular location">
    <subcellularLocation>
        <location evidence="1">Cell inner membrane</location>
        <topology evidence="1">Single-pass membrane protein</topology>
    </subcellularLocation>
</comment>
<gene>
    <name evidence="12" type="primary">gspM</name>
    <name evidence="12" type="ORF">OLEAN_C19080</name>
</gene>
<dbReference type="GO" id="GO:0015628">
    <property type="term" value="P:protein secretion by the type II secretion system"/>
    <property type="evidence" value="ECO:0007669"/>
    <property type="project" value="InterPro"/>
</dbReference>
<evidence type="ECO:0000256" key="3">
    <source>
        <dbReference type="ARBA" id="ARBA00022448"/>
    </source>
</evidence>
<dbReference type="AlphaFoldDB" id="R4YTU3"/>
<dbReference type="PIRSF" id="PIRSF006291">
    <property type="entry name" value="GspM"/>
    <property type="match status" value="1"/>
</dbReference>
<keyword evidence="13" id="KW-1185">Reference proteome</keyword>
<reference evidence="12 13" key="1">
    <citation type="journal article" date="2013" name="Nat. Commun.">
        <title>Genome sequence and functional genomic analysis of the oil-degrading bacterium Oleispira antarctica.</title>
        <authorList>
            <person name="Kube M."/>
            <person name="Chernikova T.N."/>
            <person name="Al-Ramahi Y."/>
            <person name="Beloqui A."/>
            <person name="Lopez-Cortez N."/>
            <person name="Guazzaroni M.E."/>
            <person name="Heipieper H.J."/>
            <person name="Klages S."/>
            <person name="Kotsyurbenko O.R."/>
            <person name="Langer I."/>
            <person name="Nechitaylo T.Y."/>
            <person name="Lunsdorf H."/>
            <person name="Fernandez M."/>
            <person name="Juarez S."/>
            <person name="Ciordia S."/>
            <person name="Singer A."/>
            <person name="Kagan O."/>
            <person name="Egorova O."/>
            <person name="Petit P.A."/>
            <person name="Stogios P."/>
            <person name="Kim Y."/>
            <person name="Tchigvintsev A."/>
            <person name="Flick R."/>
            <person name="Denaro R."/>
            <person name="Genovese M."/>
            <person name="Albar J.P."/>
            <person name="Reva O.N."/>
            <person name="Martinez-Gomariz M."/>
            <person name="Tran H."/>
            <person name="Ferrer M."/>
            <person name="Savchenko A."/>
            <person name="Yakunin A.F."/>
            <person name="Yakimov M.M."/>
            <person name="Golyshina O.V."/>
            <person name="Reinhardt R."/>
            <person name="Golyshin P.N."/>
        </authorList>
    </citation>
    <scope>NUCLEOTIDE SEQUENCE [LARGE SCALE GENOMIC DNA]</scope>
</reference>
<keyword evidence="3 10" id="KW-0813">Transport</keyword>
<evidence type="ECO:0000256" key="5">
    <source>
        <dbReference type="ARBA" id="ARBA00022519"/>
    </source>
</evidence>
<feature type="transmembrane region" description="Helical" evidence="11">
    <location>
        <begin position="42"/>
        <end position="64"/>
    </location>
</feature>
<protein>
    <recommendedName>
        <fullName evidence="10">Type II secretion system protein M</fullName>
        <shortName evidence="10">T2SS protein M</shortName>
    </recommendedName>
    <alternativeName>
        <fullName evidence="10">General secretion pathway protein M</fullName>
    </alternativeName>
</protein>
<evidence type="ECO:0000256" key="2">
    <source>
        <dbReference type="ARBA" id="ARBA00010637"/>
    </source>
</evidence>
<keyword evidence="5 10" id="KW-0997">Cell inner membrane</keyword>
<dbReference type="HOGENOM" id="CLU_118900_2_0_6"/>
<evidence type="ECO:0000313" key="13">
    <source>
        <dbReference type="Proteomes" id="UP000032749"/>
    </source>
</evidence>
<dbReference type="GO" id="GO:0005886">
    <property type="term" value="C:plasma membrane"/>
    <property type="evidence" value="ECO:0007669"/>
    <property type="project" value="UniProtKB-SubCell"/>
</dbReference>
<dbReference type="EMBL" id="FO203512">
    <property type="protein sequence ID" value="CCK76084.1"/>
    <property type="molecule type" value="Genomic_DNA"/>
</dbReference>
<dbReference type="GO" id="GO:0015627">
    <property type="term" value="C:type II protein secretion system complex"/>
    <property type="evidence" value="ECO:0007669"/>
    <property type="project" value="InterPro"/>
</dbReference>
<evidence type="ECO:0000256" key="1">
    <source>
        <dbReference type="ARBA" id="ARBA00004377"/>
    </source>
</evidence>
<comment type="similarity">
    <text evidence="2 10">Belongs to the GSP M family.</text>
</comment>
<dbReference type="InterPro" id="IPR023229">
    <property type="entry name" value="T2SS_M_periplasmic_sf"/>
</dbReference>
<evidence type="ECO:0000256" key="11">
    <source>
        <dbReference type="SAM" id="Phobius"/>
    </source>
</evidence>
<dbReference type="Proteomes" id="UP000032749">
    <property type="component" value="Chromosome"/>
</dbReference>